<feature type="compositionally biased region" description="Polar residues" evidence="9">
    <location>
        <begin position="38"/>
        <end position="60"/>
    </location>
</feature>
<evidence type="ECO:0000256" key="4">
    <source>
        <dbReference type="ARBA" id="ARBA00023015"/>
    </source>
</evidence>
<proteinExistence type="predicted"/>
<dbReference type="PANTHER" id="PTHR46011">
    <property type="entry name" value="NUCLEAR HORMONE RECEPTOR FAMILY MEMBER NHR-86-RELATED"/>
    <property type="match status" value="1"/>
</dbReference>
<dbReference type="Gene3D" id="3.30.50.10">
    <property type="entry name" value="Erythroid Transcription Factor GATA-1, subunit A"/>
    <property type="match status" value="1"/>
</dbReference>
<keyword evidence="3" id="KW-0862">Zinc</keyword>
<name>A0A914D6P8_9BILA</name>
<evidence type="ECO:0000313" key="11">
    <source>
        <dbReference type="Proteomes" id="UP000887540"/>
    </source>
</evidence>
<dbReference type="AlphaFoldDB" id="A0A914D6P8"/>
<keyword evidence="8" id="KW-0539">Nucleus</keyword>
<organism evidence="11 12">
    <name type="scientific">Acrobeloides nanus</name>
    <dbReference type="NCBI Taxonomy" id="290746"/>
    <lineage>
        <taxon>Eukaryota</taxon>
        <taxon>Metazoa</taxon>
        <taxon>Ecdysozoa</taxon>
        <taxon>Nematoda</taxon>
        <taxon>Chromadorea</taxon>
        <taxon>Rhabditida</taxon>
        <taxon>Tylenchina</taxon>
        <taxon>Cephalobomorpha</taxon>
        <taxon>Cephaloboidea</taxon>
        <taxon>Cephalobidae</taxon>
        <taxon>Acrobeloides</taxon>
    </lineage>
</organism>
<keyword evidence="4" id="KW-0805">Transcription regulation</keyword>
<dbReference type="InterPro" id="IPR035500">
    <property type="entry name" value="NHR-like_dom_sf"/>
</dbReference>
<protein>
    <submittedName>
        <fullName evidence="12">Nuclear receptor domain-containing protein</fullName>
    </submittedName>
</protein>
<dbReference type="GO" id="GO:0008270">
    <property type="term" value="F:zinc ion binding"/>
    <property type="evidence" value="ECO:0007669"/>
    <property type="project" value="UniProtKB-KW"/>
</dbReference>
<evidence type="ECO:0000259" key="10">
    <source>
        <dbReference type="PROSITE" id="PS51030"/>
    </source>
</evidence>
<evidence type="ECO:0000256" key="1">
    <source>
        <dbReference type="ARBA" id="ARBA00022723"/>
    </source>
</evidence>
<dbReference type="SUPFAM" id="SSF48508">
    <property type="entry name" value="Nuclear receptor ligand-binding domain"/>
    <property type="match status" value="1"/>
</dbReference>
<keyword evidence="7" id="KW-0675">Receptor</keyword>
<dbReference type="InterPro" id="IPR000536">
    <property type="entry name" value="Nucl_hrmn_rcpt_lig-bd"/>
</dbReference>
<evidence type="ECO:0000313" key="12">
    <source>
        <dbReference type="WBParaSite" id="ACRNAN_scaffold2012.g22525.t1"/>
    </source>
</evidence>
<evidence type="ECO:0000256" key="5">
    <source>
        <dbReference type="ARBA" id="ARBA00023125"/>
    </source>
</evidence>
<evidence type="ECO:0000256" key="3">
    <source>
        <dbReference type="ARBA" id="ARBA00022833"/>
    </source>
</evidence>
<keyword evidence="2" id="KW-0863">Zinc-finger</keyword>
<dbReference type="SUPFAM" id="SSF57716">
    <property type="entry name" value="Glucocorticoid receptor-like (DNA-binding domain)"/>
    <property type="match status" value="1"/>
</dbReference>
<dbReference type="PROSITE" id="PS51030">
    <property type="entry name" value="NUCLEAR_REC_DBD_2"/>
    <property type="match status" value="1"/>
</dbReference>
<evidence type="ECO:0000256" key="2">
    <source>
        <dbReference type="ARBA" id="ARBA00022771"/>
    </source>
</evidence>
<dbReference type="GO" id="GO:0043565">
    <property type="term" value="F:sequence-specific DNA binding"/>
    <property type="evidence" value="ECO:0007669"/>
    <property type="project" value="InterPro"/>
</dbReference>
<feature type="domain" description="Nuclear receptor" evidence="10">
    <location>
        <begin position="1"/>
        <end position="38"/>
    </location>
</feature>
<dbReference type="Pfam" id="PF00104">
    <property type="entry name" value="Hormone_recep"/>
    <property type="match status" value="1"/>
</dbReference>
<sequence length="314" mass="36742">MCKCNGKCNVKKEFRNSCRGCRLRRCFEAGMRREDAKNSTNSSSPSEVTHFENCQTPNSSSHIPLPISYQTKIVPYTSIEQQYPTLARLTDGFKKFQDAQKTVIIAQNSEIMLTNSKVKLIKKSLLDRLHHACVPLTYLMINDYFDLSQLLNFEQKHQLLKSFAMKIWFLINHYQTVKLFPNLDDTRQSIGSIYVIDYTNANHMHYFLCELKKPEEIFDLIKNIFTNARELTNKFIVQEFTVIEFAALAYIIFLIECEKFHEAEQQINDKKELVFKEIYAYYISKFGHEKGGIKFSNFFGLLHETMVKIELITN</sequence>
<dbReference type="InterPro" id="IPR013088">
    <property type="entry name" value="Znf_NHR/GATA"/>
</dbReference>
<evidence type="ECO:0000256" key="9">
    <source>
        <dbReference type="SAM" id="MobiDB-lite"/>
    </source>
</evidence>
<accession>A0A914D6P8</accession>
<keyword evidence="11" id="KW-1185">Reference proteome</keyword>
<evidence type="ECO:0000256" key="6">
    <source>
        <dbReference type="ARBA" id="ARBA00023163"/>
    </source>
</evidence>
<reference evidence="12" key="1">
    <citation type="submission" date="2022-11" db="UniProtKB">
        <authorList>
            <consortium name="WormBaseParasite"/>
        </authorList>
    </citation>
    <scope>IDENTIFICATION</scope>
</reference>
<evidence type="ECO:0000256" key="7">
    <source>
        <dbReference type="ARBA" id="ARBA00023170"/>
    </source>
</evidence>
<evidence type="ECO:0000256" key="8">
    <source>
        <dbReference type="ARBA" id="ARBA00023242"/>
    </source>
</evidence>
<dbReference type="WBParaSite" id="ACRNAN_scaffold2012.g22525.t1">
    <property type="protein sequence ID" value="ACRNAN_scaffold2012.g22525.t1"/>
    <property type="gene ID" value="ACRNAN_scaffold2012.g22525"/>
</dbReference>
<keyword evidence="6" id="KW-0804">Transcription</keyword>
<keyword evidence="5" id="KW-0238">DNA-binding</keyword>
<dbReference type="Pfam" id="PF00105">
    <property type="entry name" value="zf-C4"/>
    <property type="match status" value="1"/>
</dbReference>
<feature type="region of interest" description="Disordered" evidence="9">
    <location>
        <begin position="34"/>
        <end position="60"/>
    </location>
</feature>
<dbReference type="GO" id="GO:0003700">
    <property type="term" value="F:DNA-binding transcription factor activity"/>
    <property type="evidence" value="ECO:0007669"/>
    <property type="project" value="InterPro"/>
</dbReference>
<dbReference type="InterPro" id="IPR001628">
    <property type="entry name" value="Znf_hrmn_rcpt"/>
</dbReference>
<dbReference type="Proteomes" id="UP000887540">
    <property type="component" value="Unplaced"/>
</dbReference>
<keyword evidence="1" id="KW-0479">Metal-binding</keyword>